<organism evidence="2 3">
    <name type="scientific">Salinomyces thailandicus</name>
    <dbReference type="NCBI Taxonomy" id="706561"/>
    <lineage>
        <taxon>Eukaryota</taxon>
        <taxon>Fungi</taxon>
        <taxon>Dikarya</taxon>
        <taxon>Ascomycota</taxon>
        <taxon>Pezizomycotina</taxon>
        <taxon>Dothideomycetes</taxon>
        <taxon>Dothideomycetidae</taxon>
        <taxon>Mycosphaerellales</taxon>
        <taxon>Teratosphaeriaceae</taxon>
        <taxon>Salinomyces</taxon>
    </lineage>
</organism>
<feature type="compositionally biased region" description="Acidic residues" evidence="1">
    <location>
        <begin position="142"/>
        <end position="163"/>
    </location>
</feature>
<gene>
    <name evidence="2" type="ORF">B0A50_07443</name>
</gene>
<dbReference type="PANTHER" id="PTHR36922">
    <property type="entry name" value="BLL2446 PROTEIN"/>
    <property type="match status" value="1"/>
</dbReference>
<feature type="region of interest" description="Disordered" evidence="1">
    <location>
        <begin position="1"/>
        <end position="81"/>
    </location>
</feature>
<evidence type="ECO:0000313" key="3">
    <source>
        <dbReference type="Proteomes" id="UP000308549"/>
    </source>
</evidence>
<feature type="region of interest" description="Disordered" evidence="1">
    <location>
        <begin position="138"/>
        <end position="205"/>
    </location>
</feature>
<sequence>MRRHYRTDAGTDQREDRIDVQELSGTDPEYLADLEIVYPLETASPDEEDVDALGASPSPSPFSVSEDHEQGDAERDDTSRLTRRLSRLRCVDANTDADVDDTEVWGDARDHESSRRIAERSRPWGKRGWKRRHSFSVMSAGDDCEDDEEGPVGEGERLDDQDESFSSRRLRRRVWGPGDETGEEGGEADVLAEEDGPWLGPERMYGAPEGEAVAAVGQRETGRGGMEVGEQPIIFESVGSGLHEGIAFYIRALNNLDAILKKGEKWAEENNVPKEKLLEGKLADDMKTLPFQIQACSNSSKGTAVRVAGVENVMMEDNETTFPQLYERIAKTLDFLKKVDAGAFEGKEDSEVVLSTGAGDFQFTGMTYIQKFALPNFFFHETMAYAVLRNAGVPVGKFDFLGTDFQKK</sequence>
<proteinExistence type="predicted"/>
<accession>A0A4V5N520</accession>
<evidence type="ECO:0008006" key="4">
    <source>
        <dbReference type="Google" id="ProtNLM"/>
    </source>
</evidence>
<dbReference type="InterPro" id="IPR018531">
    <property type="entry name" value="DUF1993"/>
</dbReference>
<protein>
    <recommendedName>
        <fullName evidence="4">DUF1993 domain-containing protein</fullName>
    </recommendedName>
</protein>
<keyword evidence="3" id="KW-1185">Reference proteome</keyword>
<comment type="caution">
    <text evidence="2">The sequence shown here is derived from an EMBL/GenBank/DDBJ whole genome shotgun (WGS) entry which is preliminary data.</text>
</comment>
<dbReference type="Gene3D" id="1.20.120.450">
    <property type="entry name" value="dinb family like domain"/>
    <property type="match status" value="1"/>
</dbReference>
<evidence type="ECO:0000313" key="2">
    <source>
        <dbReference type="EMBL" id="TKA23609.1"/>
    </source>
</evidence>
<dbReference type="InterPro" id="IPR034660">
    <property type="entry name" value="DinB/YfiT-like"/>
</dbReference>
<dbReference type="AlphaFoldDB" id="A0A4V5N520"/>
<feature type="compositionally biased region" description="Basic and acidic residues" evidence="1">
    <location>
        <begin position="65"/>
        <end position="80"/>
    </location>
</feature>
<feature type="compositionally biased region" description="Basic and acidic residues" evidence="1">
    <location>
        <begin position="1"/>
        <end position="20"/>
    </location>
</feature>
<name>A0A4V5N520_9PEZI</name>
<dbReference type="Proteomes" id="UP000308549">
    <property type="component" value="Unassembled WGS sequence"/>
</dbReference>
<dbReference type="SUPFAM" id="SSF109854">
    <property type="entry name" value="DinB/YfiT-like putative metalloenzymes"/>
    <property type="match status" value="1"/>
</dbReference>
<feature type="compositionally biased region" description="Acidic residues" evidence="1">
    <location>
        <begin position="180"/>
        <end position="196"/>
    </location>
</feature>
<dbReference type="EMBL" id="NAJL01000053">
    <property type="protein sequence ID" value="TKA23609.1"/>
    <property type="molecule type" value="Genomic_DNA"/>
</dbReference>
<dbReference type="Pfam" id="PF09351">
    <property type="entry name" value="DUF1993"/>
    <property type="match status" value="1"/>
</dbReference>
<evidence type="ECO:0000256" key="1">
    <source>
        <dbReference type="SAM" id="MobiDB-lite"/>
    </source>
</evidence>
<reference evidence="2 3" key="1">
    <citation type="submission" date="2017-03" db="EMBL/GenBank/DDBJ databases">
        <title>Genomes of endolithic fungi from Antarctica.</title>
        <authorList>
            <person name="Coleine C."/>
            <person name="Masonjones S."/>
            <person name="Stajich J.E."/>
        </authorList>
    </citation>
    <scope>NUCLEOTIDE SEQUENCE [LARGE SCALE GENOMIC DNA]</scope>
    <source>
        <strain evidence="2 3">CCFEE 6315</strain>
    </source>
</reference>
<dbReference type="PANTHER" id="PTHR36922:SF1">
    <property type="entry name" value="DUF1993 DOMAIN-CONTAINING PROTEIN"/>
    <property type="match status" value="1"/>
</dbReference>
<dbReference type="OrthoDB" id="3724345at2759"/>